<keyword evidence="3" id="KW-1133">Transmembrane helix</keyword>
<evidence type="ECO:0000313" key="6">
    <source>
        <dbReference type="Proteomes" id="UP000316714"/>
    </source>
</evidence>
<dbReference type="Proteomes" id="UP000316714">
    <property type="component" value="Unassembled WGS sequence"/>
</dbReference>
<dbReference type="InterPro" id="IPR037873">
    <property type="entry name" value="BamE-like"/>
</dbReference>
<feature type="transmembrane region" description="Helical" evidence="3">
    <location>
        <begin position="24"/>
        <end position="42"/>
    </location>
</feature>
<organism evidence="5 6">
    <name type="scientific">Posidoniimonas corsicana</name>
    <dbReference type="NCBI Taxonomy" id="1938618"/>
    <lineage>
        <taxon>Bacteria</taxon>
        <taxon>Pseudomonadati</taxon>
        <taxon>Planctomycetota</taxon>
        <taxon>Planctomycetia</taxon>
        <taxon>Pirellulales</taxon>
        <taxon>Lacipirellulaceae</taxon>
        <taxon>Posidoniimonas</taxon>
    </lineage>
</organism>
<evidence type="ECO:0000313" key="5">
    <source>
        <dbReference type="EMBL" id="TWT30448.1"/>
    </source>
</evidence>
<keyword evidence="1" id="KW-0732">Signal</keyword>
<dbReference type="Pfam" id="PF04355">
    <property type="entry name" value="BamE"/>
    <property type="match status" value="1"/>
</dbReference>
<dbReference type="GO" id="GO:0019867">
    <property type="term" value="C:outer membrane"/>
    <property type="evidence" value="ECO:0007669"/>
    <property type="project" value="InterPro"/>
</dbReference>
<dbReference type="EMBL" id="SIHJ01000005">
    <property type="protein sequence ID" value="TWT30448.1"/>
    <property type="molecule type" value="Genomic_DNA"/>
</dbReference>
<accession>A0A5C5UW98</accession>
<keyword evidence="6" id="KW-1185">Reference proteome</keyword>
<evidence type="ECO:0000259" key="4">
    <source>
        <dbReference type="Pfam" id="PF04355"/>
    </source>
</evidence>
<dbReference type="OrthoDB" id="9808250at2"/>
<sequence>MSAPTKDQTAPEREEPLRFSLRDGFVFVTVCCVLLAAGIGLVRYMGPIIPLSVEAQLTPGMSQSQVRELLGEPNEIEESRWVYTRSANPGWCSIYWDDSEKLSYVDNEWP</sequence>
<dbReference type="InterPro" id="IPR007450">
    <property type="entry name" value="BamE_dom"/>
</dbReference>
<dbReference type="Gene3D" id="3.30.1450.10">
    <property type="match status" value="1"/>
</dbReference>
<name>A0A5C5UW98_9BACT</name>
<dbReference type="AlphaFoldDB" id="A0A5C5UW98"/>
<reference evidence="5 6" key="1">
    <citation type="submission" date="2019-02" db="EMBL/GenBank/DDBJ databases">
        <title>Deep-cultivation of Planctomycetes and their phenomic and genomic characterization uncovers novel biology.</title>
        <authorList>
            <person name="Wiegand S."/>
            <person name="Jogler M."/>
            <person name="Boedeker C."/>
            <person name="Pinto D."/>
            <person name="Vollmers J."/>
            <person name="Rivas-Marin E."/>
            <person name="Kohn T."/>
            <person name="Peeters S.H."/>
            <person name="Heuer A."/>
            <person name="Rast P."/>
            <person name="Oberbeckmann S."/>
            <person name="Bunk B."/>
            <person name="Jeske O."/>
            <person name="Meyerdierks A."/>
            <person name="Storesund J.E."/>
            <person name="Kallscheuer N."/>
            <person name="Luecker S."/>
            <person name="Lage O.M."/>
            <person name="Pohl T."/>
            <person name="Merkel B.J."/>
            <person name="Hornburger P."/>
            <person name="Mueller R.-W."/>
            <person name="Bruemmer F."/>
            <person name="Labrenz M."/>
            <person name="Spormann A.M."/>
            <person name="Op Den Camp H."/>
            <person name="Overmann J."/>
            <person name="Amann R."/>
            <person name="Jetten M.S.M."/>
            <person name="Mascher T."/>
            <person name="Medema M.H."/>
            <person name="Devos D.P."/>
            <person name="Kaster A.-K."/>
            <person name="Ovreas L."/>
            <person name="Rohde M."/>
            <person name="Galperin M.Y."/>
            <person name="Jogler C."/>
        </authorList>
    </citation>
    <scope>NUCLEOTIDE SEQUENCE [LARGE SCALE GENOMIC DNA]</scope>
    <source>
        <strain evidence="5 6">KOR34</strain>
    </source>
</reference>
<dbReference type="RefSeq" id="WP_146568801.1">
    <property type="nucleotide sequence ID" value="NZ_SIHJ01000005.1"/>
</dbReference>
<comment type="caution">
    <text evidence="5">The sequence shown here is derived from an EMBL/GenBank/DDBJ whole genome shotgun (WGS) entry which is preliminary data.</text>
</comment>
<keyword evidence="2 3" id="KW-0472">Membrane</keyword>
<protein>
    <recommendedName>
        <fullName evidence="4">Outer membrane protein assembly factor BamE domain-containing protein</fullName>
    </recommendedName>
</protein>
<feature type="domain" description="Outer membrane protein assembly factor BamE" evidence="4">
    <location>
        <begin position="55"/>
        <end position="89"/>
    </location>
</feature>
<evidence type="ECO:0000256" key="2">
    <source>
        <dbReference type="ARBA" id="ARBA00023136"/>
    </source>
</evidence>
<proteinExistence type="predicted"/>
<evidence type="ECO:0000256" key="1">
    <source>
        <dbReference type="ARBA" id="ARBA00022729"/>
    </source>
</evidence>
<keyword evidence="3" id="KW-0812">Transmembrane</keyword>
<gene>
    <name evidence="5" type="ORF">KOR34_50070</name>
</gene>
<evidence type="ECO:0000256" key="3">
    <source>
        <dbReference type="SAM" id="Phobius"/>
    </source>
</evidence>